<name>A0AAV4N4C8_9ARAC</name>
<gene>
    <name evidence="1" type="ORF">CDAR_190521</name>
</gene>
<evidence type="ECO:0000313" key="2">
    <source>
        <dbReference type="Proteomes" id="UP001054837"/>
    </source>
</evidence>
<keyword evidence="2" id="KW-1185">Reference proteome</keyword>
<proteinExistence type="predicted"/>
<dbReference type="AlphaFoldDB" id="A0AAV4N4C8"/>
<evidence type="ECO:0000313" key="1">
    <source>
        <dbReference type="EMBL" id="GIX78695.1"/>
    </source>
</evidence>
<dbReference type="Proteomes" id="UP001054837">
    <property type="component" value="Unassembled WGS sequence"/>
</dbReference>
<protein>
    <submittedName>
        <fullName evidence="1">Uncharacterized protein</fullName>
    </submittedName>
</protein>
<organism evidence="1 2">
    <name type="scientific">Caerostris darwini</name>
    <dbReference type="NCBI Taxonomy" id="1538125"/>
    <lineage>
        <taxon>Eukaryota</taxon>
        <taxon>Metazoa</taxon>
        <taxon>Ecdysozoa</taxon>
        <taxon>Arthropoda</taxon>
        <taxon>Chelicerata</taxon>
        <taxon>Arachnida</taxon>
        <taxon>Araneae</taxon>
        <taxon>Araneomorphae</taxon>
        <taxon>Entelegynae</taxon>
        <taxon>Araneoidea</taxon>
        <taxon>Araneidae</taxon>
        <taxon>Caerostris</taxon>
    </lineage>
</organism>
<reference evidence="1 2" key="1">
    <citation type="submission" date="2021-06" db="EMBL/GenBank/DDBJ databases">
        <title>Caerostris darwini draft genome.</title>
        <authorList>
            <person name="Kono N."/>
            <person name="Arakawa K."/>
        </authorList>
    </citation>
    <scope>NUCLEOTIDE SEQUENCE [LARGE SCALE GENOMIC DNA]</scope>
</reference>
<dbReference type="EMBL" id="BPLQ01001120">
    <property type="protein sequence ID" value="GIX78695.1"/>
    <property type="molecule type" value="Genomic_DNA"/>
</dbReference>
<accession>A0AAV4N4C8</accession>
<sequence>MLSGRPIKYSGVETRSPYFSQEERYAAAQEWIYLRFCVVKVLGGESKNVVYKQVLWRTLLYIHSSVIHSLDEYMYKKKSFKATSAKN</sequence>
<comment type="caution">
    <text evidence="1">The sequence shown here is derived from an EMBL/GenBank/DDBJ whole genome shotgun (WGS) entry which is preliminary data.</text>
</comment>